<dbReference type="EMBL" id="CAJVPM010006326">
    <property type="protein sequence ID" value="CAG8533739.1"/>
    <property type="molecule type" value="Genomic_DNA"/>
</dbReference>
<organism evidence="1 2">
    <name type="scientific">Scutellospora calospora</name>
    <dbReference type="NCBI Taxonomy" id="85575"/>
    <lineage>
        <taxon>Eukaryota</taxon>
        <taxon>Fungi</taxon>
        <taxon>Fungi incertae sedis</taxon>
        <taxon>Mucoromycota</taxon>
        <taxon>Glomeromycotina</taxon>
        <taxon>Glomeromycetes</taxon>
        <taxon>Diversisporales</taxon>
        <taxon>Gigasporaceae</taxon>
        <taxon>Scutellospora</taxon>
    </lineage>
</organism>
<dbReference type="Proteomes" id="UP000789860">
    <property type="component" value="Unassembled WGS sequence"/>
</dbReference>
<accession>A0ACA9LLK2</accession>
<name>A0ACA9LLK2_9GLOM</name>
<proteinExistence type="predicted"/>
<gene>
    <name evidence="1" type="ORF">SCALOS_LOCUS4561</name>
</gene>
<evidence type="ECO:0000313" key="2">
    <source>
        <dbReference type="Proteomes" id="UP000789860"/>
    </source>
</evidence>
<comment type="caution">
    <text evidence="1">The sequence shown here is derived from an EMBL/GenBank/DDBJ whole genome shotgun (WGS) entry which is preliminary data.</text>
</comment>
<evidence type="ECO:0000313" key="1">
    <source>
        <dbReference type="EMBL" id="CAG8533739.1"/>
    </source>
</evidence>
<protein>
    <submittedName>
        <fullName evidence="1">4840_t:CDS:1</fullName>
    </submittedName>
</protein>
<keyword evidence="2" id="KW-1185">Reference proteome</keyword>
<reference evidence="1" key="1">
    <citation type="submission" date="2021-06" db="EMBL/GenBank/DDBJ databases">
        <authorList>
            <person name="Kallberg Y."/>
            <person name="Tangrot J."/>
            <person name="Rosling A."/>
        </authorList>
    </citation>
    <scope>NUCLEOTIDE SEQUENCE</scope>
    <source>
        <strain evidence="1">AU212A</strain>
    </source>
</reference>
<sequence length="127" mass="15350">MKRVIKIRDEGFEYKEVIMNKELLPACWMSAPSRMEKVENDRKKLIQQEKEKRFWRPICIYAFGPGGSGKSGLFTELFRDEMYDEKPKKQRNNWWNGYDEQEIVLLDEFYTKIDWNDLVNILNDTPF</sequence>